<protein>
    <submittedName>
        <fullName evidence="1">Uncharacterized protein</fullName>
    </submittedName>
</protein>
<name>A0A178D0W5_9EURO</name>
<sequence>MATEQPFRFTADDFAEALADLDGEIGKSRNLGKIVPVRLLSAGGFVAVSHLGNRSATEDIDYIIDPNIENLGKIKEKLQKAIRTVADKRKISEEWINAHMEVFAQVILWHGKNLVIYAVKWEWSLARKLKRIGSERREIDINDAVAILKIMMDQKGGPLEREMMKGWNTIVHTSIEDSVLDIVAAGFSAK</sequence>
<dbReference type="GeneID" id="34589026"/>
<reference evidence="1 2" key="1">
    <citation type="submission" date="2016-03" db="EMBL/GenBank/DDBJ databases">
        <title>The draft genome sequence of Fonsecaea nubica causative agent of cutaneous subcutaneous infection in human host.</title>
        <authorList>
            <person name="Costa F."/>
            <person name="Sybren D.H."/>
            <person name="Raittz R.T."/>
            <person name="Weiss V.A."/>
            <person name="Leao A.C."/>
            <person name="Gomes R."/>
            <person name="De Souza E.M."/>
            <person name="Pedrosa F.O."/>
            <person name="Steffens M.B."/>
            <person name="Bombassaro A."/>
            <person name="Tadra-Sfeir M.Z."/>
            <person name="Moreno L.F."/>
            <person name="Najafzadeh M.J."/>
            <person name="Felipe M.S."/>
            <person name="Teixeira M."/>
            <person name="Sun J."/>
            <person name="Xi L."/>
            <person name="Castro M.A."/>
            <person name="Vicente V.A."/>
        </authorList>
    </citation>
    <scope>NUCLEOTIDE SEQUENCE [LARGE SCALE GENOMIC DNA]</scope>
    <source>
        <strain evidence="1 2">CBS 269.64</strain>
    </source>
</reference>
<dbReference type="OrthoDB" id="3348320at2759"/>
<gene>
    <name evidence="1" type="ORF">AYO20_05609</name>
</gene>
<evidence type="ECO:0000313" key="2">
    <source>
        <dbReference type="Proteomes" id="UP000185904"/>
    </source>
</evidence>
<dbReference type="AlphaFoldDB" id="A0A178D0W5"/>
<accession>A0A178D0W5</accession>
<comment type="caution">
    <text evidence="1">The sequence shown here is derived from an EMBL/GenBank/DDBJ whole genome shotgun (WGS) entry which is preliminary data.</text>
</comment>
<organism evidence="1 2">
    <name type="scientific">Fonsecaea nubica</name>
    <dbReference type="NCBI Taxonomy" id="856822"/>
    <lineage>
        <taxon>Eukaryota</taxon>
        <taxon>Fungi</taxon>
        <taxon>Dikarya</taxon>
        <taxon>Ascomycota</taxon>
        <taxon>Pezizomycotina</taxon>
        <taxon>Eurotiomycetes</taxon>
        <taxon>Chaetothyriomycetidae</taxon>
        <taxon>Chaetothyriales</taxon>
        <taxon>Herpotrichiellaceae</taxon>
        <taxon>Fonsecaea</taxon>
    </lineage>
</organism>
<dbReference type="RefSeq" id="XP_022500144.1">
    <property type="nucleotide sequence ID" value="XM_022643903.1"/>
</dbReference>
<keyword evidence="2" id="KW-1185">Reference proteome</keyword>
<dbReference type="Proteomes" id="UP000185904">
    <property type="component" value="Unassembled WGS sequence"/>
</dbReference>
<proteinExistence type="predicted"/>
<dbReference type="EMBL" id="LVCJ01000033">
    <property type="protein sequence ID" value="OAL35132.1"/>
    <property type="molecule type" value="Genomic_DNA"/>
</dbReference>
<evidence type="ECO:0000313" key="1">
    <source>
        <dbReference type="EMBL" id="OAL35132.1"/>
    </source>
</evidence>